<keyword evidence="3" id="KW-1185">Reference proteome</keyword>
<evidence type="ECO:0000313" key="2">
    <source>
        <dbReference type="EMBL" id="RBP18229.1"/>
    </source>
</evidence>
<feature type="region of interest" description="Disordered" evidence="1">
    <location>
        <begin position="1"/>
        <end position="21"/>
    </location>
</feature>
<accession>A0A366FX06</accession>
<dbReference type="Proteomes" id="UP000253529">
    <property type="component" value="Unassembled WGS sequence"/>
</dbReference>
<reference evidence="2 3" key="1">
    <citation type="submission" date="2018-06" db="EMBL/GenBank/DDBJ databases">
        <title>Genomic Encyclopedia of Type Strains, Phase IV (KMG-IV): sequencing the most valuable type-strain genomes for metagenomic binning, comparative biology and taxonomic classification.</title>
        <authorList>
            <person name="Goeker M."/>
        </authorList>
    </citation>
    <scope>NUCLEOTIDE SEQUENCE [LARGE SCALE GENOMIC DNA]</scope>
    <source>
        <strain evidence="2 3">DSM 24875</strain>
    </source>
</reference>
<proteinExistence type="predicted"/>
<dbReference type="RefSeq" id="WP_113887292.1">
    <property type="nucleotide sequence ID" value="NZ_QNRK01000001.1"/>
</dbReference>
<dbReference type="Pfam" id="PF06698">
    <property type="entry name" value="DUF1192"/>
    <property type="match status" value="1"/>
</dbReference>
<evidence type="ECO:0000313" key="3">
    <source>
        <dbReference type="Proteomes" id="UP000253529"/>
    </source>
</evidence>
<dbReference type="AlphaFoldDB" id="A0A366FX06"/>
<protein>
    <submittedName>
        <fullName evidence="2">Uncharacterized small protein (DUF1192 family)</fullName>
    </submittedName>
</protein>
<organism evidence="2 3">
    <name type="scientific">Roseiarcus fermentans</name>
    <dbReference type="NCBI Taxonomy" id="1473586"/>
    <lineage>
        <taxon>Bacteria</taxon>
        <taxon>Pseudomonadati</taxon>
        <taxon>Pseudomonadota</taxon>
        <taxon>Alphaproteobacteria</taxon>
        <taxon>Hyphomicrobiales</taxon>
        <taxon>Roseiarcaceae</taxon>
        <taxon>Roseiarcus</taxon>
    </lineage>
</organism>
<comment type="caution">
    <text evidence="2">The sequence shown here is derived from an EMBL/GenBank/DDBJ whole genome shotgun (WGS) entry which is preliminary data.</text>
</comment>
<dbReference type="EMBL" id="QNRK01000001">
    <property type="protein sequence ID" value="RBP18229.1"/>
    <property type="molecule type" value="Genomic_DNA"/>
</dbReference>
<dbReference type="OrthoDB" id="7872350at2"/>
<name>A0A366FX06_9HYPH</name>
<sequence>MAAFDEESVFGAKPRPTPAHEIGQSLDALSEAELAERIALLGAEIARLERAIESRRATRAAADAAFKI</sequence>
<evidence type="ECO:0000256" key="1">
    <source>
        <dbReference type="SAM" id="MobiDB-lite"/>
    </source>
</evidence>
<dbReference type="InterPro" id="IPR009579">
    <property type="entry name" value="DUF1192"/>
</dbReference>
<gene>
    <name evidence="2" type="ORF">DFR50_101173</name>
</gene>